<dbReference type="Proteomes" id="UP000292039">
    <property type="component" value="Unassembled WGS sequence"/>
</dbReference>
<keyword evidence="2" id="KW-0575">Peroxidase</keyword>
<dbReference type="PANTHER" id="PTHR35446">
    <property type="entry name" value="SI:CH211-175M2.5"/>
    <property type="match status" value="1"/>
</dbReference>
<dbReference type="Pfam" id="PF02627">
    <property type="entry name" value="CMD"/>
    <property type="match status" value="1"/>
</dbReference>
<dbReference type="Gene3D" id="1.20.1290.10">
    <property type="entry name" value="AhpD-like"/>
    <property type="match status" value="2"/>
</dbReference>
<name>A0A4Q7MPC4_9BURK</name>
<dbReference type="NCBIfam" id="TIGR01926">
    <property type="entry name" value="peroxid_rel"/>
    <property type="match status" value="1"/>
</dbReference>
<protein>
    <submittedName>
        <fullName evidence="2">Putative peroxidase-related enzyme</fullName>
    </submittedName>
</protein>
<dbReference type="InterPro" id="IPR003779">
    <property type="entry name" value="CMD-like"/>
</dbReference>
<dbReference type="PANTHER" id="PTHR35446:SF2">
    <property type="entry name" value="CARBOXYMUCONOLACTONE DECARBOXYLASE-LIKE DOMAIN-CONTAINING PROTEIN"/>
    <property type="match status" value="1"/>
</dbReference>
<dbReference type="InterPro" id="IPR029032">
    <property type="entry name" value="AhpD-like"/>
</dbReference>
<dbReference type="NCBIfam" id="TIGR00778">
    <property type="entry name" value="ahpD_dom"/>
    <property type="match status" value="1"/>
</dbReference>
<keyword evidence="2" id="KW-0560">Oxidoreductase</keyword>
<reference evidence="2 3" key="1">
    <citation type="submission" date="2019-02" db="EMBL/GenBank/DDBJ databases">
        <title>Genomic Encyclopedia of Type Strains, Phase IV (KMG-IV): sequencing the most valuable type-strain genomes for metagenomic binning, comparative biology and taxonomic classification.</title>
        <authorList>
            <person name="Goeker M."/>
        </authorList>
    </citation>
    <scope>NUCLEOTIDE SEQUENCE [LARGE SCALE GENOMIC DNA]</scope>
    <source>
        <strain evidence="2 3">DSM 16618</strain>
    </source>
</reference>
<dbReference type="GO" id="GO:0051920">
    <property type="term" value="F:peroxiredoxin activity"/>
    <property type="evidence" value="ECO:0007669"/>
    <property type="project" value="InterPro"/>
</dbReference>
<dbReference type="InterPro" id="IPR004675">
    <property type="entry name" value="AhpD_core"/>
</dbReference>
<evidence type="ECO:0000259" key="1">
    <source>
        <dbReference type="Pfam" id="PF02627"/>
    </source>
</evidence>
<accession>A0A4Q7MPC4</accession>
<proteinExistence type="predicted"/>
<dbReference type="AlphaFoldDB" id="A0A4Q7MPC4"/>
<evidence type="ECO:0000313" key="2">
    <source>
        <dbReference type="EMBL" id="RZS70427.1"/>
    </source>
</evidence>
<sequence>MDLIDQLTQLDTFPDTLALRHRRDKIVAASQGSYDALFDPTLPGLGLRTRLQVAERVAALSDSSALQQHYASRLDTPGLTQDSAAISSAALVFAEKLTRRPVDGDRAAIDALLAAGLDAPAIITLAQLIAFVTFQVRVIAGLDALKHSSAPAADAVTPPADTAPFVHPAHLPKPGETLNIKGYTSASLDWKAWVPVLQLDQATPEQLAILEASHPTAKTSDYYLALIQQPRILQERSTVFNAIMYAPGGMSRAERELASTVVSRVNGCVYCASVHAQRFEQLAKRNDVIAQVFEDPDTAGTNARERAIVQLALTLTRQPGHLAASDLQALYAAGLTAAEILDGIHSIAIFAWANRLMLNLGEHVWPVQPA</sequence>
<dbReference type="EMBL" id="SGWZ01000002">
    <property type="protein sequence ID" value="RZS70427.1"/>
    <property type="molecule type" value="Genomic_DNA"/>
</dbReference>
<evidence type="ECO:0000313" key="3">
    <source>
        <dbReference type="Proteomes" id="UP000292039"/>
    </source>
</evidence>
<dbReference type="SUPFAM" id="SSF69118">
    <property type="entry name" value="AhpD-like"/>
    <property type="match status" value="2"/>
</dbReference>
<dbReference type="RefSeq" id="WP_165390011.1">
    <property type="nucleotide sequence ID" value="NZ_CBCSEB010000001.1"/>
</dbReference>
<gene>
    <name evidence="2" type="ORF">EV679_1834</name>
</gene>
<organism evidence="2 3">
    <name type="scientific">Kerstersia gyiorum</name>
    <dbReference type="NCBI Taxonomy" id="206506"/>
    <lineage>
        <taxon>Bacteria</taxon>
        <taxon>Pseudomonadati</taxon>
        <taxon>Pseudomonadota</taxon>
        <taxon>Betaproteobacteria</taxon>
        <taxon>Burkholderiales</taxon>
        <taxon>Alcaligenaceae</taxon>
        <taxon>Kerstersia</taxon>
    </lineage>
</organism>
<dbReference type="InterPro" id="IPR010195">
    <property type="entry name" value="Uncharacterised_peroxidase-rel"/>
</dbReference>
<feature type="domain" description="Carboxymuconolactone decarboxylase-like" evidence="1">
    <location>
        <begin position="237"/>
        <end position="312"/>
    </location>
</feature>
<comment type="caution">
    <text evidence="2">The sequence shown here is derived from an EMBL/GenBank/DDBJ whole genome shotgun (WGS) entry which is preliminary data.</text>
</comment>